<dbReference type="InParanoid" id="A0A6P7XY72"/>
<gene>
    <name evidence="4" type="primary">LOC115469414</name>
</gene>
<evidence type="ECO:0000313" key="3">
    <source>
        <dbReference type="Proteomes" id="UP000515156"/>
    </source>
</evidence>
<feature type="region of interest" description="Disordered" evidence="1">
    <location>
        <begin position="1"/>
        <end position="23"/>
    </location>
</feature>
<evidence type="ECO:0000259" key="2">
    <source>
        <dbReference type="Pfam" id="PF15552"/>
    </source>
</evidence>
<feature type="region of interest" description="Disordered" evidence="1">
    <location>
        <begin position="398"/>
        <end position="417"/>
    </location>
</feature>
<dbReference type="PANTHER" id="PTHR37336">
    <property type="entry name" value="SIMILAR TO 9930012K11RIK PROTEIN"/>
    <property type="match status" value="1"/>
</dbReference>
<sequence length="417" mass="46546">MPRRHKKFRPHALRSRRGGGDWSSESCVVVTCASIYRRLEDSAHLGPRAEVAEHRMSDALDLCSQLLEPGFFQKAERLVKSESEDSGVEMGSTENSVFTPLGSVNSFHQEGPTVSPTPSIAEPHNLSSAPDSLNLSLTASTKLKEVMQRSKKLGGLERSPSRLPPFSVMQKHSGSLPSLSSELLGRDGESSARQRRRPSFNIRTLSDDPDTLALIRRRAWREQHTQEEGENLQLLPGPGLRYLEHVCQMLEKIAHLQQYNLRLQQERAVLETQNLGTENDRILETCVSGEVGHLCPLKKDPPLQPDKTQEAQNPCMASHSLGTSTLNTGTGQGLYKIPDMESLHSEKTPVNYTHSLSLQDERRAPDFTHLSYAKYKHQISQWDKVKALITKLAGKTSTETLGHPFNDPLQNTAKVRE</sequence>
<evidence type="ECO:0000313" key="4">
    <source>
        <dbReference type="RefSeq" id="XP_030057891.1"/>
    </source>
</evidence>
<feature type="compositionally biased region" description="Low complexity" evidence="1">
    <location>
        <begin position="173"/>
        <end position="183"/>
    </location>
</feature>
<feature type="region of interest" description="Disordered" evidence="1">
    <location>
        <begin position="104"/>
        <end position="133"/>
    </location>
</feature>
<dbReference type="Pfam" id="PF15552">
    <property type="entry name" value="DUF4657"/>
    <property type="match status" value="1"/>
</dbReference>
<dbReference type="AlphaFoldDB" id="A0A6P7XY72"/>
<feature type="compositionally biased region" description="Polar residues" evidence="1">
    <location>
        <begin position="104"/>
        <end position="118"/>
    </location>
</feature>
<keyword evidence="3" id="KW-1185">Reference proteome</keyword>
<dbReference type="InterPro" id="IPR027958">
    <property type="entry name" value="DUF4657"/>
</dbReference>
<proteinExistence type="predicted"/>
<feature type="region of interest" description="Disordered" evidence="1">
    <location>
        <begin position="146"/>
        <end position="199"/>
    </location>
</feature>
<protein>
    <submittedName>
        <fullName evidence="4">Uncharacterized protein C8orf58 homolog isoform X1</fullName>
    </submittedName>
</protein>
<organism evidence="3 4">
    <name type="scientific">Microcaecilia unicolor</name>
    <dbReference type="NCBI Taxonomy" id="1415580"/>
    <lineage>
        <taxon>Eukaryota</taxon>
        <taxon>Metazoa</taxon>
        <taxon>Chordata</taxon>
        <taxon>Craniata</taxon>
        <taxon>Vertebrata</taxon>
        <taxon>Euteleostomi</taxon>
        <taxon>Amphibia</taxon>
        <taxon>Gymnophiona</taxon>
        <taxon>Siphonopidae</taxon>
        <taxon>Microcaecilia</taxon>
    </lineage>
</organism>
<dbReference type="PANTHER" id="PTHR37336:SF1">
    <property type="entry name" value="SIMILAR TO 9930012K11RIK PROTEIN"/>
    <property type="match status" value="1"/>
</dbReference>
<feature type="compositionally biased region" description="Polar residues" evidence="1">
    <location>
        <begin position="408"/>
        <end position="417"/>
    </location>
</feature>
<evidence type="ECO:0000256" key="1">
    <source>
        <dbReference type="SAM" id="MobiDB-lite"/>
    </source>
</evidence>
<dbReference type="KEGG" id="muo:115469414"/>
<dbReference type="GeneID" id="115469414"/>
<feature type="compositionally biased region" description="Basic residues" evidence="1">
    <location>
        <begin position="1"/>
        <end position="17"/>
    </location>
</feature>
<reference evidence="4" key="1">
    <citation type="submission" date="2025-08" db="UniProtKB">
        <authorList>
            <consortium name="RefSeq"/>
        </authorList>
    </citation>
    <scope>IDENTIFICATION</scope>
</reference>
<accession>A0A6P7XY72</accession>
<dbReference type="RefSeq" id="XP_030057891.1">
    <property type="nucleotide sequence ID" value="XM_030202031.1"/>
</dbReference>
<dbReference type="OrthoDB" id="9943553at2759"/>
<feature type="domain" description="DUF4657" evidence="2">
    <location>
        <begin position="129"/>
        <end position="273"/>
    </location>
</feature>
<dbReference type="Proteomes" id="UP000515156">
    <property type="component" value="Chromosome 4"/>
</dbReference>
<dbReference type="FunCoup" id="A0A6P7XY72">
    <property type="interactions" value="9"/>
</dbReference>
<name>A0A6P7XY72_9AMPH</name>